<protein>
    <recommendedName>
        <fullName evidence="1">Glyoxalase-like domain-containing protein</fullName>
    </recommendedName>
</protein>
<dbReference type="InterPro" id="IPR041581">
    <property type="entry name" value="Glyoxalase_6"/>
</dbReference>
<dbReference type="SUPFAM" id="SSF54593">
    <property type="entry name" value="Glyoxalase/Bleomycin resistance protein/Dihydroxybiphenyl dioxygenase"/>
    <property type="match status" value="2"/>
</dbReference>
<proteinExistence type="predicted"/>
<evidence type="ECO:0000259" key="1">
    <source>
        <dbReference type="Pfam" id="PF18029"/>
    </source>
</evidence>
<dbReference type="AlphaFoldDB" id="A0A1G6Q098"/>
<evidence type="ECO:0000313" key="3">
    <source>
        <dbReference type="Proteomes" id="UP000199034"/>
    </source>
</evidence>
<feature type="domain" description="Glyoxalase-like" evidence="1">
    <location>
        <begin position="123"/>
        <end position="226"/>
    </location>
</feature>
<organism evidence="2 3">
    <name type="scientific">Nocardioides lianchengensis</name>
    <dbReference type="NCBI Taxonomy" id="1045774"/>
    <lineage>
        <taxon>Bacteria</taxon>
        <taxon>Bacillati</taxon>
        <taxon>Actinomycetota</taxon>
        <taxon>Actinomycetes</taxon>
        <taxon>Propionibacteriales</taxon>
        <taxon>Nocardioidaceae</taxon>
        <taxon>Nocardioides</taxon>
    </lineage>
</organism>
<dbReference type="STRING" id="1045774.SAMN05421872_104217"/>
<dbReference type="PANTHER" id="PTHR35908">
    <property type="entry name" value="HYPOTHETICAL FUSION PROTEIN"/>
    <property type="match status" value="1"/>
</dbReference>
<dbReference type="Proteomes" id="UP000199034">
    <property type="component" value="Unassembled WGS sequence"/>
</dbReference>
<sequence>MGRVSPLATFKDLCVDAVDPARMGRFWAGALDLEYAERGDGLVQLTGRTRHHTVWVNPVPEPVTVKQRVHLDLHVASVDDVLALGATPYVVDRFRWQVLRDPEGGELCVFERDRLPDDRLYEIGVDSADPERMATWWADVLGARVVSDADDEGPWWTVEDIDGAPFEGLVFVAVPEAKTVKNRIHWDVDTPSVDALVAAGASVVRRPDADISWTILADPEGNEFCAFTD</sequence>
<dbReference type="InterPro" id="IPR029068">
    <property type="entry name" value="Glyas_Bleomycin-R_OHBP_Dase"/>
</dbReference>
<dbReference type="EMBL" id="FMZM01000004">
    <property type="protein sequence ID" value="SDC85860.1"/>
    <property type="molecule type" value="Genomic_DNA"/>
</dbReference>
<gene>
    <name evidence="2" type="ORF">SAMN05421872_104217</name>
</gene>
<dbReference type="OrthoDB" id="3212826at2"/>
<dbReference type="PANTHER" id="PTHR35908:SF1">
    <property type="entry name" value="CONSERVED PROTEIN"/>
    <property type="match status" value="1"/>
</dbReference>
<keyword evidence="3" id="KW-1185">Reference proteome</keyword>
<feature type="domain" description="Glyoxalase-like" evidence="1">
    <location>
        <begin position="13"/>
        <end position="110"/>
    </location>
</feature>
<evidence type="ECO:0000313" key="2">
    <source>
        <dbReference type="EMBL" id="SDC85860.1"/>
    </source>
</evidence>
<name>A0A1G6Q098_9ACTN</name>
<accession>A0A1G6Q098</accession>
<dbReference type="Gene3D" id="3.10.180.10">
    <property type="entry name" value="2,3-Dihydroxybiphenyl 1,2-Dioxygenase, domain 1"/>
    <property type="match status" value="2"/>
</dbReference>
<dbReference type="Pfam" id="PF18029">
    <property type="entry name" value="Glyoxalase_6"/>
    <property type="match status" value="2"/>
</dbReference>
<reference evidence="2 3" key="1">
    <citation type="submission" date="2016-10" db="EMBL/GenBank/DDBJ databases">
        <authorList>
            <person name="de Groot N.N."/>
        </authorList>
    </citation>
    <scope>NUCLEOTIDE SEQUENCE [LARGE SCALE GENOMIC DNA]</scope>
    <source>
        <strain evidence="2 3">CGMCC 4.6858</strain>
    </source>
</reference>